<dbReference type="SUPFAM" id="SSF56112">
    <property type="entry name" value="Protein kinase-like (PK-like)"/>
    <property type="match status" value="1"/>
</dbReference>
<accession>A0A1E5VXX7</accession>
<dbReference type="InterPro" id="IPR001611">
    <property type="entry name" value="Leu-rich_rpt"/>
</dbReference>
<feature type="domain" description="Protein kinase" evidence="14">
    <location>
        <begin position="357"/>
        <end position="635"/>
    </location>
</feature>
<dbReference type="OrthoDB" id="4062651at2759"/>
<dbReference type="InterPro" id="IPR000719">
    <property type="entry name" value="Prot_kinase_dom"/>
</dbReference>
<keyword evidence="15" id="KW-0808">Transferase</keyword>
<evidence type="ECO:0000313" key="15">
    <source>
        <dbReference type="EMBL" id="OEL29967.1"/>
    </source>
</evidence>
<name>A0A1E5VXX7_9POAL</name>
<dbReference type="FunFam" id="3.80.10.10:FF:000400">
    <property type="entry name" value="Nuclear pore complex protein NUP107"/>
    <property type="match status" value="1"/>
</dbReference>
<dbReference type="InterPro" id="IPR050994">
    <property type="entry name" value="At_inactive_RLKs"/>
</dbReference>
<evidence type="ECO:0000256" key="4">
    <source>
        <dbReference type="ARBA" id="ARBA00022729"/>
    </source>
</evidence>
<dbReference type="InterPro" id="IPR013210">
    <property type="entry name" value="LRR_N_plant-typ"/>
</dbReference>
<evidence type="ECO:0000256" key="12">
    <source>
        <dbReference type="SAM" id="Phobius"/>
    </source>
</evidence>
<evidence type="ECO:0000256" key="6">
    <source>
        <dbReference type="ARBA" id="ARBA00022741"/>
    </source>
</evidence>
<dbReference type="InterPro" id="IPR011009">
    <property type="entry name" value="Kinase-like_dom_sf"/>
</dbReference>
<evidence type="ECO:0000256" key="7">
    <source>
        <dbReference type="ARBA" id="ARBA00022840"/>
    </source>
</evidence>
<dbReference type="SUPFAM" id="SSF52058">
    <property type="entry name" value="L domain-like"/>
    <property type="match status" value="1"/>
</dbReference>
<dbReference type="GO" id="GO:0005524">
    <property type="term" value="F:ATP binding"/>
    <property type="evidence" value="ECO:0007669"/>
    <property type="project" value="UniProtKB-KW"/>
</dbReference>
<evidence type="ECO:0000256" key="8">
    <source>
        <dbReference type="ARBA" id="ARBA00022989"/>
    </source>
</evidence>
<dbReference type="GO" id="GO:0004672">
    <property type="term" value="F:protein kinase activity"/>
    <property type="evidence" value="ECO:0007669"/>
    <property type="project" value="InterPro"/>
</dbReference>
<keyword evidence="8 12" id="KW-1133">Transmembrane helix</keyword>
<reference evidence="15 16" key="1">
    <citation type="submission" date="2016-09" db="EMBL/GenBank/DDBJ databases">
        <title>The draft genome of Dichanthelium oligosanthes: A C3 panicoid grass species.</title>
        <authorList>
            <person name="Studer A.J."/>
            <person name="Schnable J.C."/>
            <person name="Brutnell T.P."/>
        </authorList>
    </citation>
    <scope>NUCLEOTIDE SEQUENCE [LARGE SCALE GENOMIC DNA]</scope>
    <source>
        <strain evidence="16">cv. Kellogg 1175</strain>
        <tissue evidence="15">Leaf</tissue>
    </source>
</reference>
<evidence type="ECO:0000256" key="3">
    <source>
        <dbReference type="ARBA" id="ARBA00022692"/>
    </source>
</evidence>
<keyword evidence="6" id="KW-0547">Nucleotide-binding</keyword>
<keyword evidence="9 12" id="KW-0472">Membrane</keyword>
<dbReference type="Pfam" id="PF00069">
    <property type="entry name" value="Pkinase"/>
    <property type="match status" value="1"/>
</dbReference>
<dbReference type="EMBL" id="LWDX02026495">
    <property type="protein sequence ID" value="OEL29967.1"/>
    <property type="molecule type" value="Genomic_DNA"/>
</dbReference>
<dbReference type="Pfam" id="PF13855">
    <property type="entry name" value="LRR_8"/>
    <property type="match status" value="1"/>
</dbReference>
<dbReference type="PROSITE" id="PS50011">
    <property type="entry name" value="PROTEIN_KINASE_DOM"/>
    <property type="match status" value="1"/>
</dbReference>
<dbReference type="STRING" id="888268.A0A1E5VXX7"/>
<keyword evidence="7" id="KW-0067">ATP-binding</keyword>
<evidence type="ECO:0000256" key="11">
    <source>
        <dbReference type="SAM" id="MobiDB-lite"/>
    </source>
</evidence>
<feature type="compositionally biased region" description="Basic and acidic residues" evidence="11">
    <location>
        <begin position="652"/>
        <end position="663"/>
    </location>
</feature>
<dbReference type="SMART" id="SM00369">
    <property type="entry name" value="LRR_TYP"/>
    <property type="match status" value="3"/>
</dbReference>
<feature type="transmembrane region" description="Helical" evidence="12">
    <location>
        <begin position="251"/>
        <end position="276"/>
    </location>
</feature>
<dbReference type="FunFam" id="3.30.200.20:FF:000307">
    <property type="entry name" value="pollen receptor-like kinase 1"/>
    <property type="match status" value="1"/>
</dbReference>
<evidence type="ECO:0000256" key="2">
    <source>
        <dbReference type="ARBA" id="ARBA00022614"/>
    </source>
</evidence>
<dbReference type="AlphaFoldDB" id="A0A1E5VXX7"/>
<evidence type="ECO:0000256" key="13">
    <source>
        <dbReference type="SAM" id="SignalP"/>
    </source>
</evidence>
<dbReference type="GO" id="GO:0016020">
    <property type="term" value="C:membrane"/>
    <property type="evidence" value="ECO:0007669"/>
    <property type="project" value="UniProtKB-SubCell"/>
</dbReference>
<dbReference type="Pfam" id="PF00560">
    <property type="entry name" value="LRR_1"/>
    <property type="match status" value="3"/>
</dbReference>
<evidence type="ECO:0000256" key="10">
    <source>
        <dbReference type="ARBA" id="ARBA00023180"/>
    </source>
</evidence>
<dbReference type="Pfam" id="PF08263">
    <property type="entry name" value="LRRNT_2"/>
    <property type="match status" value="1"/>
</dbReference>
<organism evidence="15 16">
    <name type="scientific">Dichanthelium oligosanthes</name>
    <dbReference type="NCBI Taxonomy" id="888268"/>
    <lineage>
        <taxon>Eukaryota</taxon>
        <taxon>Viridiplantae</taxon>
        <taxon>Streptophyta</taxon>
        <taxon>Embryophyta</taxon>
        <taxon>Tracheophyta</taxon>
        <taxon>Spermatophyta</taxon>
        <taxon>Magnoliopsida</taxon>
        <taxon>Liliopsida</taxon>
        <taxon>Poales</taxon>
        <taxon>Poaceae</taxon>
        <taxon>PACMAD clade</taxon>
        <taxon>Panicoideae</taxon>
        <taxon>Panicodae</taxon>
        <taxon>Paniceae</taxon>
        <taxon>Dichantheliinae</taxon>
        <taxon>Dichanthelium</taxon>
    </lineage>
</organism>
<evidence type="ECO:0000256" key="5">
    <source>
        <dbReference type="ARBA" id="ARBA00022737"/>
    </source>
</evidence>
<keyword evidence="16" id="KW-1185">Reference proteome</keyword>
<keyword evidence="10" id="KW-0325">Glycoprotein</keyword>
<feature type="region of interest" description="Disordered" evidence="11">
    <location>
        <begin position="634"/>
        <end position="663"/>
    </location>
</feature>
<evidence type="ECO:0000256" key="1">
    <source>
        <dbReference type="ARBA" id="ARBA00004370"/>
    </source>
</evidence>
<dbReference type="Gene3D" id="3.80.10.10">
    <property type="entry name" value="Ribonuclease Inhibitor"/>
    <property type="match status" value="2"/>
</dbReference>
<evidence type="ECO:0000259" key="14">
    <source>
        <dbReference type="PROSITE" id="PS50011"/>
    </source>
</evidence>
<sequence length="663" mass="69530">MGGAAALLLALAAVAAALGCAAAEPPQQERSALQEFLAGTPHERALGWNASVPTCDWTGVRCDAANATVLELHLPGVGLIGRVAPGTLGGLQRLQVLSLRDNRLLGDIPSDLFGLTQLRKLYLQGNLLTGAIPAEVGRLASLEHLALSRNNLTGAIPFALNNLTKLRSLSLDGNSLSGSLPSLSIPRLQVFNVSYNDLNGSIPSSLARFPPESFAGNAQLCGEPLIDKPCQPPPPGVVVPSSKKKRKLSGAAVVAIAVGVGAAALLALVLLALCAVHRHRHAASGEEEVKATPPTRGLTPSTASGEMMGGDFTSSSKEISAAAAAAGGAAERSRLVFVGKQGPGQHHYSFDLEDLLRASAEVLGKGSLGTSYKAVLEEGTTVVVKRLRDVAAARREFAACVEAAAAAAAEHQNLVPLRGYYYSKDEKLLVVDYLPGGSLSARLHGSRGTGRTPMDWEARMRAALCATRGVAHLHTAHSLAHGNVKSSNLLLRPDPNAAALSDYCLHQLFPPAPARPGWSSGGYRAPELVDARRPTFRSDVYSLGVLFLEILTGKSPAHHASLDGADGAVDLPRWVQSVVREEWTAEVFDAELVRMGGSAEEEMVALLQVAMACVSTAPDTRPDAPEVVRMIEEIVGGHGRTTTEESEGTRGASEEERSRGPTP</sequence>
<proteinExistence type="predicted"/>
<keyword evidence="5" id="KW-0677">Repeat</keyword>
<keyword evidence="15" id="KW-0418">Kinase</keyword>
<keyword evidence="2" id="KW-0433">Leucine-rich repeat</keyword>
<dbReference type="Gene3D" id="3.30.200.20">
    <property type="entry name" value="Phosphorylase Kinase, domain 1"/>
    <property type="match status" value="1"/>
</dbReference>
<keyword evidence="15" id="KW-0675">Receptor</keyword>
<evidence type="ECO:0000313" key="16">
    <source>
        <dbReference type="Proteomes" id="UP000095767"/>
    </source>
</evidence>
<comment type="caution">
    <text evidence="15">The sequence shown here is derived from an EMBL/GenBank/DDBJ whole genome shotgun (WGS) entry which is preliminary data.</text>
</comment>
<protein>
    <submittedName>
        <fullName evidence="15">Putative inactive receptor kinase</fullName>
    </submittedName>
</protein>
<feature type="region of interest" description="Disordered" evidence="11">
    <location>
        <begin position="283"/>
        <end position="311"/>
    </location>
</feature>
<comment type="subcellular location">
    <subcellularLocation>
        <location evidence="1">Membrane</location>
    </subcellularLocation>
</comment>
<dbReference type="PANTHER" id="PTHR48010">
    <property type="entry name" value="OS05G0588300 PROTEIN"/>
    <property type="match status" value="1"/>
</dbReference>
<dbReference type="Gene3D" id="1.10.510.10">
    <property type="entry name" value="Transferase(Phosphotransferase) domain 1"/>
    <property type="match status" value="1"/>
</dbReference>
<dbReference type="Proteomes" id="UP000095767">
    <property type="component" value="Unassembled WGS sequence"/>
</dbReference>
<gene>
    <name evidence="15" type="ORF">BAE44_0009013</name>
</gene>
<feature type="signal peptide" evidence="13">
    <location>
        <begin position="1"/>
        <end position="23"/>
    </location>
</feature>
<feature type="chain" id="PRO_5009188601" evidence="13">
    <location>
        <begin position="24"/>
        <end position="663"/>
    </location>
</feature>
<dbReference type="InterPro" id="IPR032675">
    <property type="entry name" value="LRR_dom_sf"/>
</dbReference>
<dbReference type="InterPro" id="IPR003591">
    <property type="entry name" value="Leu-rich_rpt_typical-subtyp"/>
</dbReference>
<keyword evidence="3 12" id="KW-0812">Transmembrane</keyword>
<dbReference type="PANTHER" id="PTHR48010:SF70">
    <property type="entry name" value="LEUCINE-RICH REPEAT RECEPTOR-LIKE PROTEIN KINASE FAMILY PROTEIN-RELATED"/>
    <property type="match status" value="1"/>
</dbReference>
<evidence type="ECO:0000256" key="9">
    <source>
        <dbReference type="ARBA" id="ARBA00023136"/>
    </source>
</evidence>
<keyword evidence="4 13" id="KW-0732">Signal</keyword>